<reference evidence="3" key="1">
    <citation type="journal article" date="2017" name="Nat. Commun.">
        <title>The North American bullfrog draft genome provides insight into hormonal regulation of long noncoding RNA.</title>
        <authorList>
            <person name="Hammond S.A."/>
            <person name="Warren R.L."/>
            <person name="Vandervalk B.P."/>
            <person name="Kucuk E."/>
            <person name="Khan H."/>
            <person name="Gibb E.A."/>
            <person name="Pandoh P."/>
            <person name="Kirk H."/>
            <person name="Zhao Y."/>
            <person name="Jones M."/>
            <person name="Mungall A.J."/>
            <person name="Coope R."/>
            <person name="Pleasance S."/>
            <person name="Moore R.A."/>
            <person name="Holt R.A."/>
            <person name="Round J.M."/>
            <person name="Ohora S."/>
            <person name="Walle B.V."/>
            <person name="Veldhoen N."/>
            <person name="Helbing C.C."/>
            <person name="Birol I."/>
        </authorList>
    </citation>
    <scope>NUCLEOTIDE SEQUENCE [LARGE SCALE GENOMIC DNA]</scope>
</reference>
<feature type="transmembrane region" description="Helical" evidence="1">
    <location>
        <begin position="138"/>
        <end position="159"/>
    </location>
</feature>
<name>A0A2G9NB79_AQUCT</name>
<organism evidence="2 3">
    <name type="scientific">Aquarana catesbeiana</name>
    <name type="common">American bullfrog</name>
    <name type="synonym">Rana catesbeiana</name>
    <dbReference type="NCBI Taxonomy" id="8400"/>
    <lineage>
        <taxon>Eukaryota</taxon>
        <taxon>Metazoa</taxon>
        <taxon>Chordata</taxon>
        <taxon>Craniata</taxon>
        <taxon>Vertebrata</taxon>
        <taxon>Euteleostomi</taxon>
        <taxon>Amphibia</taxon>
        <taxon>Batrachia</taxon>
        <taxon>Anura</taxon>
        <taxon>Neobatrachia</taxon>
        <taxon>Ranoidea</taxon>
        <taxon>Ranidae</taxon>
        <taxon>Aquarana</taxon>
    </lineage>
</organism>
<protein>
    <submittedName>
        <fullName evidence="2">Uncharacterized protein</fullName>
    </submittedName>
</protein>
<dbReference type="EMBL" id="KV923943">
    <property type="protein sequence ID" value="PIN88326.1"/>
    <property type="molecule type" value="Genomic_DNA"/>
</dbReference>
<sequence length="229" mass="25864">MSAGHPRLPDNRAGPWICVCKHTDPRPVRGEEIDSVFPVQRNTDRSPPLMRLLDNVATGPQIMLKMNKGPAIQYTMLIEFMLLYTMLIEFMLLYTMLIEFILQIQQGKRKSNVQKKVDAFQPCNFRVRPSTGSYIRQILHVSLGVLIAYLSIPVVVNLMSSRQLMNTSFNPLRIVNTYGAFGRHFNVLRLRDTIAERPAHIESAGPAVTVTMYTAGTRLLAPPIKGDVQ</sequence>
<keyword evidence="3" id="KW-1185">Reference proteome</keyword>
<dbReference type="OrthoDB" id="434126at2759"/>
<dbReference type="Proteomes" id="UP000228934">
    <property type="component" value="Unassembled WGS sequence"/>
</dbReference>
<gene>
    <name evidence="2" type="ORF">AB205_0154450</name>
</gene>
<keyword evidence="1" id="KW-0472">Membrane</keyword>
<feature type="non-terminal residue" evidence="2">
    <location>
        <position position="229"/>
    </location>
</feature>
<keyword evidence="1" id="KW-0812">Transmembrane</keyword>
<dbReference type="AlphaFoldDB" id="A0A2G9NB79"/>
<proteinExistence type="predicted"/>
<keyword evidence="1" id="KW-1133">Transmembrane helix</keyword>
<accession>A0A2G9NB79</accession>
<feature type="transmembrane region" description="Helical" evidence="1">
    <location>
        <begin position="81"/>
        <end position="102"/>
    </location>
</feature>
<evidence type="ECO:0000313" key="3">
    <source>
        <dbReference type="Proteomes" id="UP000228934"/>
    </source>
</evidence>
<evidence type="ECO:0000313" key="2">
    <source>
        <dbReference type="EMBL" id="PIN88326.1"/>
    </source>
</evidence>
<evidence type="ECO:0000256" key="1">
    <source>
        <dbReference type="SAM" id="Phobius"/>
    </source>
</evidence>